<evidence type="ECO:0000313" key="3">
    <source>
        <dbReference type="Proteomes" id="UP001589734"/>
    </source>
</evidence>
<evidence type="ECO:0000256" key="1">
    <source>
        <dbReference type="SAM" id="SignalP"/>
    </source>
</evidence>
<feature type="signal peptide" evidence="1">
    <location>
        <begin position="1"/>
        <end position="19"/>
    </location>
</feature>
<comment type="caution">
    <text evidence="2">The sequence shown here is derived from an EMBL/GenBank/DDBJ whole genome shotgun (WGS) entry which is preliminary data.</text>
</comment>
<organism evidence="2 3">
    <name type="scientific">Flavobacterium procerum</name>
    <dbReference type="NCBI Taxonomy" id="1455569"/>
    <lineage>
        <taxon>Bacteria</taxon>
        <taxon>Pseudomonadati</taxon>
        <taxon>Bacteroidota</taxon>
        <taxon>Flavobacteriia</taxon>
        <taxon>Flavobacteriales</taxon>
        <taxon>Flavobacteriaceae</taxon>
        <taxon>Flavobacterium</taxon>
    </lineage>
</organism>
<feature type="chain" id="PRO_5046358536" evidence="1">
    <location>
        <begin position="20"/>
        <end position="226"/>
    </location>
</feature>
<gene>
    <name evidence="2" type="ORF">ACFFLS_22905</name>
</gene>
<protein>
    <submittedName>
        <fullName evidence="2">Uncharacterized protein</fullName>
    </submittedName>
</protein>
<accession>A0ABV6BWT9</accession>
<dbReference type="EMBL" id="JBHLYW010000029">
    <property type="protein sequence ID" value="MFC0079913.1"/>
    <property type="molecule type" value="Genomic_DNA"/>
</dbReference>
<name>A0ABV6BWT9_9FLAO</name>
<reference evidence="2 3" key="1">
    <citation type="submission" date="2024-09" db="EMBL/GenBank/DDBJ databases">
        <authorList>
            <person name="Sun Q."/>
            <person name="Mori K."/>
        </authorList>
    </citation>
    <scope>NUCLEOTIDE SEQUENCE [LARGE SCALE GENOMIC DNA]</scope>
    <source>
        <strain evidence="2 3">CGMCC 1.12926</strain>
    </source>
</reference>
<dbReference type="RefSeq" id="WP_379683086.1">
    <property type="nucleotide sequence ID" value="NZ_JBHLYW010000029.1"/>
</dbReference>
<keyword evidence="1" id="KW-0732">Signal</keyword>
<sequence length="226" mass="26752">MTKRILIVLILFLTFLGNAQTNNEINIDDLVINYIKELQSRKIDTICVYEDYCIGCELTYESSKLYDEETCKDELKQQPAYIFWKEKGKTYLTKINTCFEYPGIIISKDNFWEIYFSKITTIKKEVVKSFSYETFENNKKSISILRATHSSYQVFKMINKGKSTIKVFDHFKLRQTCDIFPDKLLYNISYQHNINLKSKLIIDLLEKITSEAEKNNNFKKVKSRKI</sequence>
<proteinExistence type="predicted"/>
<evidence type="ECO:0000313" key="2">
    <source>
        <dbReference type="EMBL" id="MFC0079913.1"/>
    </source>
</evidence>
<keyword evidence="3" id="KW-1185">Reference proteome</keyword>
<dbReference type="Proteomes" id="UP001589734">
    <property type="component" value="Unassembled WGS sequence"/>
</dbReference>